<sequence>MDQDYTSPNILNTNSFNAADRTELIERARKLEEEAISRITPTLIQNGYTVEKQPHGSLGDIVAIKGKEAWHIDFKFTSELEKHSIGSGRTYQEFLFRLGRLAVFQGKVTKYSILTNIRVIGQ</sequence>
<gene>
    <name evidence="1" type="ORF">APU01nite_04120</name>
</gene>
<dbReference type="Proteomes" id="UP000321425">
    <property type="component" value="Unassembled WGS sequence"/>
</dbReference>
<protein>
    <recommendedName>
        <fullName evidence="3">PD-(D/E)XK nuclease superfamily protein</fullName>
    </recommendedName>
</protein>
<organism evidence="1 2">
    <name type="scientific">Alkalibacterium putridalgicola</name>
    <dbReference type="NCBI Taxonomy" id="426703"/>
    <lineage>
        <taxon>Bacteria</taxon>
        <taxon>Bacillati</taxon>
        <taxon>Bacillota</taxon>
        <taxon>Bacilli</taxon>
        <taxon>Lactobacillales</taxon>
        <taxon>Carnobacteriaceae</taxon>
        <taxon>Alkalibacterium</taxon>
    </lineage>
</organism>
<proteinExistence type="predicted"/>
<reference evidence="1 2" key="1">
    <citation type="submission" date="2019-07" db="EMBL/GenBank/DDBJ databases">
        <title>Whole genome shotgun sequence of Alkalibacterium putridalgicola NBRC 103243.</title>
        <authorList>
            <person name="Hosoyama A."/>
            <person name="Uohara A."/>
            <person name="Ohji S."/>
            <person name="Ichikawa N."/>
        </authorList>
    </citation>
    <scope>NUCLEOTIDE SEQUENCE [LARGE SCALE GENOMIC DNA]</scope>
    <source>
        <strain evidence="1 2">NBRC 103243</strain>
    </source>
</reference>
<dbReference type="EMBL" id="BJUX01000003">
    <property type="protein sequence ID" value="GEK88373.1"/>
    <property type="molecule type" value="Genomic_DNA"/>
</dbReference>
<dbReference type="RefSeq" id="WP_091486410.1">
    <property type="nucleotide sequence ID" value="NZ_BJUX01000003.1"/>
</dbReference>
<evidence type="ECO:0000313" key="2">
    <source>
        <dbReference type="Proteomes" id="UP000321425"/>
    </source>
</evidence>
<evidence type="ECO:0008006" key="3">
    <source>
        <dbReference type="Google" id="ProtNLM"/>
    </source>
</evidence>
<comment type="caution">
    <text evidence="1">The sequence shown here is derived from an EMBL/GenBank/DDBJ whole genome shotgun (WGS) entry which is preliminary data.</text>
</comment>
<keyword evidence="2" id="KW-1185">Reference proteome</keyword>
<accession>A0ABQ0UV10</accession>
<name>A0ABQ0UV10_9LACT</name>
<evidence type="ECO:0000313" key="1">
    <source>
        <dbReference type="EMBL" id="GEK88373.1"/>
    </source>
</evidence>